<accession>A0A914WJ58</accession>
<feature type="compositionally biased region" description="Basic and acidic residues" evidence="1">
    <location>
        <begin position="194"/>
        <end position="209"/>
    </location>
</feature>
<dbReference type="InterPro" id="IPR026680">
    <property type="entry name" value="CCDC137"/>
</dbReference>
<feature type="compositionally biased region" description="Basic and acidic residues" evidence="1">
    <location>
        <begin position="40"/>
        <end position="49"/>
    </location>
</feature>
<feature type="compositionally biased region" description="Basic and acidic residues" evidence="1">
    <location>
        <begin position="129"/>
        <end position="146"/>
    </location>
</feature>
<dbReference type="AlphaFoldDB" id="A0A914WJ58"/>
<evidence type="ECO:0000256" key="1">
    <source>
        <dbReference type="SAM" id="MobiDB-lite"/>
    </source>
</evidence>
<feature type="region of interest" description="Disordered" evidence="1">
    <location>
        <begin position="1"/>
        <end position="49"/>
    </location>
</feature>
<keyword evidence="2" id="KW-1185">Reference proteome</keyword>
<feature type="region of interest" description="Disordered" evidence="1">
    <location>
        <begin position="62"/>
        <end position="89"/>
    </location>
</feature>
<evidence type="ECO:0000313" key="3">
    <source>
        <dbReference type="WBParaSite" id="PSAMB.scaffold4314size15022.g23977.t1"/>
    </source>
</evidence>
<feature type="region of interest" description="Disordered" evidence="1">
    <location>
        <begin position="129"/>
        <end position="214"/>
    </location>
</feature>
<organism evidence="2 3">
    <name type="scientific">Plectus sambesii</name>
    <dbReference type="NCBI Taxonomy" id="2011161"/>
    <lineage>
        <taxon>Eukaryota</taxon>
        <taxon>Metazoa</taxon>
        <taxon>Ecdysozoa</taxon>
        <taxon>Nematoda</taxon>
        <taxon>Chromadorea</taxon>
        <taxon>Plectida</taxon>
        <taxon>Plectina</taxon>
        <taxon>Plectoidea</taxon>
        <taxon>Plectidae</taxon>
        <taxon>Plectus</taxon>
    </lineage>
</organism>
<name>A0A914WJ58_9BILA</name>
<reference evidence="3" key="1">
    <citation type="submission" date="2022-11" db="UniProtKB">
        <authorList>
            <consortium name="WormBaseParasite"/>
        </authorList>
    </citation>
    <scope>IDENTIFICATION</scope>
</reference>
<dbReference type="GO" id="GO:0005634">
    <property type="term" value="C:nucleus"/>
    <property type="evidence" value="ECO:0007669"/>
    <property type="project" value="TreeGrafter"/>
</dbReference>
<dbReference type="PANTHER" id="PTHR21838">
    <property type="entry name" value="COILED-COIL DOMAIN-CONTAINING PROTEIN 137"/>
    <property type="match status" value="1"/>
</dbReference>
<feature type="compositionally biased region" description="Basic and acidic residues" evidence="1">
    <location>
        <begin position="21"/>
        <end position="33"/>
    </location>
</feature>
<evidence type="ECO:0000313" key="2">
    <source>
        <dbReference type="Proteomes" id="UP000887566"/>
    </source>
</evidence>
<sequence length="335" mass="38065">MARHRRIQKKKRNKLKSVDPFNRKSKGEAEAKAKAFNRAPKSDELDDQKFSRSMREIGILKKQAAVPSAEKKARNRQRNKIAEATTNAGFKQRPFEGEFQFMDRIKRESHAKVQEQLMKVHFNMAGRDPRAVEGEFKELDAKEAEKKKRKAAKRAAEMEAPKVKAKKGKKKANVSSETNDDYDIEEEAETSLNTRDDETADAPEKSGKIDRKKRIRMLKAEQTKCDQKELLLNAREVIPFGERADAPPDFEGIHRKMLKPGFSKAGSKQLLLKAMLSPPVASEPTQQPPKQKDLADERERVIAAYRTFKKIRRQAQVMAAADAAALEIDDSVPDN</sequence>
<dbReference type="Proteomes" id="UP000887566">
    <property type="component" value="Unplaced"/>
</dbReference>
<feature type="compositionally biased region" description="Basic residues" evidence="1">
    <location>
        <begin position="1"/>
        <end position="15"/>
    </location>
</feature>
<dbReference type="PANTHER" id="PTHR21838:SF2">
    <property type="entry name" value="COILED-COIL DOMAIN-CONTAINING PROTEIN 137"/>
    <property type="match status" value="1"/>
</dbReference>
<feature type="compositionally biased region" description="Acidic residues" evidence="1">
    <location>
        <begin position="178"/>
        <end position="189"/>
    </location>
</feature>
<feature type="compositionally biased region" description="Basic residues" evidence="1">
    <location>
        <begin position="163"/>
        <end position="172"/>
    </location>
</feature>
<proteinExistence type="predicted"/>
<protein>
    <submittedName>
        <fullName evidence="3">Coiled-coil domain-containing protein 137</fullName>
    </submittedName>
</protein>
<dbReference type="WBParaSite" id="PSAMB.scaffold4314size15022.g23977.t1">
    <property type="protein sequence ID" value="PSAMB.scaffold4314size15022.g23977.t1"/>
    <property type="gene ID" value="PSAMB.scaffold4314size15022.g23977"/>
</dbReference>